<dbReference type="InterPro" id="IPR031321">
    <property type="entry name" value="UCP012641"/>
</dbReference>
<gene>
    <name evidence="2" type="ORF">SAMN05192540_0708</name>
</gene>
<dbReference type="OrthoDB" id="256753at2"/>
<dbReference type="RefSeq" id="WP_074670129.1">
    <property type="nucleotide sequence ID" value="NZ_FNTB01000001.1"/>
</dbReference>
<dbReference type="Pfam" id="PF15887">
    <property type="entry name" value="Peptidase_Mx"/>
    <property type="match status" value="1"/>
</dbReference>
<sequence length="353" mass="40996">MKLFQCTNCKSTVVFENNTCLNCGFKLGYSSYYNKIVSLDPSAAKWQVKELDGKTYEYCENYKHTVCNWLVDVSRGRKFCLACTLNRTIPHLLDDDNLKKWKYIEVAKHRLVYQLLRFRLPVVSKTIDDDKGFCFDFLEKDELPEESKGLKTGHADGVITLMIAEADPVVREQVKQQMAERYRTLLGHFRHEVGHYYWDLLIRDNPEVLADFRSIFGDESQSYADALTTHYNNGPKTNWQQSFISKYASSHPWEDWAETWSHYLHLTDVLETAYNFGLKSNPKIIAKKSLKMNAAFDPYTVTDFSKIMETGIPLLFSLNSMNRSLGEDDPYPFIISKPVEKKLEFIHKLLKGI</sequence>
<evidence type="ECO:0000313" key="2">
    <source>
        <dbReference type="EMBL" id="SEB52480.1"/>
    </source>
</evidence>
<organism evidence="2 3">
    <name type="scientific">Maribacter dokdonensis</name>
    <dbReference type="NCBI Taxonomy" id="320912"/>
    <lineage>
        <taxon>Bacteria</taxon>
        <taxon>Pseudomonadati</taxon>
        <taxon>Bacteroidota</taxon>
        <taxon>Flavobacteriia</taxon>
        <taxon>Flavobacteriales</taxon>
        <taxon>Flavobacteriaceae</taxon>
        <taxon>Maribacter</taxon>
    </lineage>
</organism>
<evidence type="ECO:0000259" key="1">
    <source>
        <dbReference type="Pfam" id="PF10005"/>
    </source>
</evidence>
<name>A0A1H4K1S5_9FLAO</name>
<dbReference type="Proteomes" id="UP000183038">
    <property type="component" value="Unassembled WGS sequence"/>
</dbReference>
<dbReference type="InterPro" id="IPR011201">
    <property type="entry name" value="Zinc-ribbon_6_bact"/>
</dbReference>
<proteinExistence type="predicted"/>
<evidence type="ECO:0000313" key="3">
    <source>
        <dbReference type="Proteomes" id="UP000183038"/>
    </source>
</evidence>
<dbReference type="Gene3D" id="3.40.390.70">
    <property type="match status" value="1"/>
</dbReference>
<dbReference type="AlphaFoldDB" id="A0A1H4K1S5"/>
<dbReference type="Pfam" id="PF10005">
    <property type="entry name" value="Zn_ribbon_DZR_6"/>
    <property type="match status" value="1"/>
</dbReference>
<dbReference type="EMBL" id="FNTB01000001">
    <property type="protein sequence ID" value="SEB52480.1"/>
    <property type="molecule type" value="Genomic_DNA"/>
</dbReference>
<reference evidence="2 3" key="1">
    <citation type="submission" date="2016-10" db="EMBL/GenBank/DDBJ databases">
        <authorList>
            <person name="de Groot N.N."/>
        </authorList>
    </citation>
    <scope>NUCLEOTIDE SEQUENCE [LARGE SCALE GENOMIC DNA]</scope>
    <source>
        <strain evidence="2 3">MAR_2009_71</strain>
    </source>
</reference>
<accession>A0A1H4K1S5</accession>
<protein>
    <recommendedName>
        <fullName evidence="1">Zinc-ribbon domain-containing protein</fullName>
    </recommendedName>
</protein>
<dbReference type="PIRSF" id="PIRSF012641">
    <property type="entry name" value="UCP012641"/>
    <property type="match status" value="1"/>
</dbReference>
<feature type="domain" description="Zinc-ribbon" evidence="1">
    <location>
        <begin position="3"/>
        <end position="92"/>
    </location>
</feature>